<proteinExistence type="predicted"/>
<reference evidence="3" key="2">
    <citation type="submission" date="2015-01" db="EMBL/GenBank/DDBJ databases">
        <title>Evolutionary Origins and Diversification of the Mycorrhizal Mutualists.</title>
        <authorList>
            <consortium name="DOE Joint Genome Institute"/>
            <consortium name="Mycorrhizal Genomics Consortium"/>
            <person name="Kohler A."/>
            <person name="Kuo A."/>
            <person name="Nagy L.G."/>
            <person name="Floudas D."/>
            <person name="Copeland A."/>
            <person name="Barry K.W."/>
            <person name="Cichocki N."/>
            <person name="Veneault-Fourrey C."/>
            <person name="LaButti K."/>
            <person name="Lindquist E.A."/>
            <person name="Lipzen A."/>
            <person name="Lundell T."/>
            <person name="Morin E."/>
            <person name="Murat C."/>
            <person name="Riley R."/>
            <person name="Ohm R."/>
            <person name="Sun H."/>
            <person name="Tunlid A."/>
            <person name="Henrissat B."/>
            <person name="Grigoriev I.V."/>
            <person name="Hibbett D.S."/>
            <person name="Martin F."/>
        </authorList>
    </citation>
    <scope>NUCLEOTIDE SEQUENCE [LARGE SCALE GENOMIC DNA]</scope>
    <source>
        <strain evidence="3">Marx 270</strain>
    </source>
</reference>
<dbReference type="SUPFAM" id="SSF50978">
    <property type="entry name" value="WD40 repeat-like"/>
    <property type="match status" value="1"/>
</dbReference>
<evidence type="ECO:0008006" key="4">
    <source>
        <dbReference type="Google" id="ProtNLM"/>
    </source>
</evidence>
<dbReference type="HOGENOM" id="CLU_1579170_0_0_1"/>
<feature type="region of interest" description="Disordered" evidence="1">
    <location>
        <begin position="1"/>
        <end position="28"/>
    </location>
</feature>
<evidence type="ECO:0000256" key="1">
    <source>
        <dbReference type="SAM" id="MobiDB-lite"/>
    </source>
</evidence>
<name>A0A0C3J8K8_PISTI</name>
<protein>
    <recommendedName>
        <fullName evidence="4">Anaphase-promoting complex subunit 4 WD40 domain-containing protein</fullName>
    </recommendedName>
</protein>
<dbReference type="AlphaFoldDB" id="A0A0C3J8K8"/>
<feature type="compositionally biased region" description="Polar residues" evidence="1">
    <location>
        <begin position="17"/>
        <end position="26"/>
    </location>
</feature>
<sequence>MEIYDPGMQRGVAASRSGKQNKSCDNTAHGDWQLRQQYNSGTPLRNYTIASIIELGSTPWYHTTIVHIRLSAIYARCERAKKSPEFQTMYALQLLFSPSPSLKQRYQKVASFKSTGSVHALAISIDGQVLAAGGTEGVKLWNLETRKELTSVTHLESRGITLLSMQKII</sequence>
<dbReference type="InterPro" id="IPR015943">
    <property type="entry name" value="WD40/YVTN_repeat-like_dom_sf"/>
</dbReference>
<dbReference type="InParanoid" id="A0A0C3J8K8"/>
<dbReference type="STRING" id="870435.A0A0C3J8K8"/>
<reference evidence="2 3" key="1">
    <citation type="submission" date="2014-04" db="EMBL/GenBank/DDBJ databases">
        <authorList>
            <consortium name="DOE Joint Genome Institute"/>
            <person name="Kuo A."/>
            <person name="Kohler A."/>
            <person name="Costa M.D."/>
            <person name="Nagy L.G."/>
            <person name="Floudas D."/>
            <person name="Copeland A."/>
            <person name="Barry K.W."/>
            <person name="Cichocki N."/>
            <person name="Veneault-Fourrey C."/>
            <person name="LaButti K."/>
            <person name="Lindquist E.A."/>
            <person name="Lipzen A."/>
            <person name="Lundell T."/>
            <person name="Morin E."/>
            <person name="Murat C."/>
            <person name="Sun H."/>
            <person name="Tunlid A."/>
            <person name="Henrissat B."/>
            <person name="Grigoriev I.V."/>
            <person name="Hibbett D.S."/>
            <person name="Martin F."/>
            <person name="Nordberg H.P."/>
            <person name="Cantor M.N."/>
            <person name="Hua S.X."/>
        </authorList>
    </citation>
    <scope>NUCLEOTIDE SEQUENCE [LARGE SCALE GENOMIC DNA]</scope>
    <source>
        <strain evidence="2 3">Marx 270</strain>
    </source>
</reference>
<gene>
    <name evidence="2" type="ORF">M404DRAFT_35475</name>
</gene>
<dbReference type="InterPro" id="IPR001680">
    <property type="entry name" value="WD40_rpt"/>
</dbReference>
<keyword evidence="3" id="KW-1185">Reference proteome</keyword>
<dbReference type="OrthoDB" id="2654453at2759"/>
<dbReference type="Gene3D" id="2.130.10.10">
    <property type="entry name" value="YVTN repeat-like/Quinoprotein amine dehydrogenase"/>
    <property type="match status" value="1"/>
</dbReference>
<dbReference type="SMART" id="SM00320">
    <property type="entry name" value="WD40"/>
    <property type="match status" value="1"/>
</dbReference>
<evidence type="ECO:0000313" key="3">
    <source>
        <dbReference type="Proteomes" id="UP000054217"/>
    </source>
</evidence>
<organism evidence="2 3">
    <name type="scientific">Pisolithus tinctorius Marx 270</name>
    <dbReference type="NCBI Taxonomy" id="870435"/>
    <lineage>
        <taxon>Eukaryota</taxon>
        <taxon>Fungi</taxon>
        <taxon>Dikarya</taxon>
        <taxon>Basidiomycota</taxon>
        <taxon>Agaricomycotina</taxon>
        <taxon>Agaricomycetes</taxon>
        <taxon>Agaricomycetidae</taxon>
        <taxon>Boletales</taxon>
        <taxon>Sclerodermatineae</taxon>
        <taxon>Pisolithaceae</taxon>
        <taxon>Pisolithus</taxon>
    </lineage>
</organism>
<dbReference type="InterPro" id="IPR036322">
    <property type="entry name" value="WD40_repeat_dom_sf"/>
</dbReference>
<dbReference type="EMBL" id="KN832118">
    <property type="protein sequence ID" value="KIN94036.1"/>
    <property type="molecule type" value="Genomic_DNA"/>
</dbReference>
<accession>A0A0C3J8K8</accession>
<evidence type="ECO:0000313" key="2">
    <source>
        <dbReference type="EMBL" id="KIN94036.1"/>
    </source>
</evidence>
<dbReference type="Proteomes" id="UP000054217">
    <property type="component" value="Unassembled WGS sequence"/>
</dbReference>